<keyword evidence="2" id="KW-1185">Reference proteome</keyword>
<dbReference type="EMBL" id="JAHLQT010010216">
    <property type="protein sequence ID" value="KAG7172940.1"/>
    <property type="molecule type" value="Genomic_DNA"/>
</dbReference>
<organism evidence="1 2">
    <name type="scientific">Homarus americanus</name>
    <name type="common">American lobster</name>
    <dbReference type="NCBI Taxonomy" id="6706"/>
    <lineage>
        <taxon>Eukaryota</taxon>
        <taxon>Metazoa</taxon>
        <taxon>Ecdysozoa</taxon>
        <taxon>Arthropoda</taxon>
        <taxon>Crustacea</taxon>
        <taxon>Multicrustacea</taxon>
        <taxon>Malacostraca</taxon>
        <taxon>Eumalacostraca</taxon>
        <taxon>Eucarida</taxon>
        <taxon>Decapoda</taxon>
        <taxon>Pleocyemata</taxon>
        <taxon>Astacidea</taxon>
        <taxon>Nephropoidea</taxon>
        <taxon>Nephropidae</taxon>
        <taxon>Homarus</taxon>
    </lineage>
</organism>
<dbReference type="AlphaFoldDB" id="A0A8J5N452"/>
<name>A0A8J5N452_HOMAM</name>
<comment type="caution">
    <text evidence="1">The sequence shown here is derived from an EMBL/GenBank/DDBJ whole genome shotgun (WGS) entry which is preliminary data.</text>
</comment>
<proteinExistence type="predicted"/>
<evidence type="ECO:0000313" key="1">
    <source>
        <dbReference type="EMBL" id="KAG7172940.1"/>
    </source>
</evidence>
<gene>
    <name evidence="1" type="ORF">Hamer_G017925</name>
</gene>
<accession>A0A8J5N452</accession>
<reference evidence="1" key="1">
    <citation type="journal article" date="2021" name="Sci. Adv.">
        <title>The American lobster genome reveals insights on longevity, neural, and immune adaptations.</title>
        <authorList>
            <person name="Polinski J.M."/>
            <person name="Zimin A.V."/>
            <person name="Clark K.F."/>
            <person name="Kohn A.B."/>
            <person name="Sadowski N."/>
            <person name="Timp W."/>
            <person name="Ptitsyn A."/>
            <person name="Khanna P."/>
            <person name="Romanova D.Y."/>
            <person name="Williams P."/>
            <person name="Greenwood S.J."/>
            <person name="Moroz L.L."/>
            <person name="Walt D.R."/>
            <person name="Bodnar A.G."/>
        </authorList>
    </citation>
    <scope>NUCLEOTIDE SEQUENCE</scope>
    <source>
        <strain evidence="1">GMGI-L3</strain>
    </source>
</reference>
<evidence type="ECO:0000313" key="2">
    <source>
        <dbReference type="Proteomes" id="UP000747542"/>
    </source>
</evidence>
<sequence length="284" mass="29550">MPRPPDQFSPDDDGLLSYSVGRSKTYVGAGVGDPVSVGEGMLYDGRVGGQEELDATLLDAQELIQVEGGQAVCVVLLQVARFRALCFYLITSQLSAQVVSQLCAQVVSQLSAWLSAQVSQLSAQVSLPASSAQVSLPAQCPGESPAQCPGSLPAQCPGESPSSVPRWVSQLSAQVVPSSVPSSVPSESPSSVPRWVSQLSAQVSLLALCPGSLPALCPGGFPALCPARIKATVMFGFNSSVMDDTAVSTTWASSNLTPEGPQNLTFDLRQRPASSLQVEVRSTT</sequence>
<dbReference type="Proteomes" id="UP000747542">
    <property type="component" value="Unassembled WGS sequence"/>
</dbReference>
<protein>
    <submittedName>
        <fullName evidence="1">Putative centlein-like</fullName>
    </submittedName>
</protein>